<dbReference type="PANTHER" id="PTHR14359">
    <property type="entry name" value="HOMO-OLIGOMERIC FLAVIN CONTAINING CYS DECARBOXYLASE FAMILY"/>
    <property type="match status" value="1"/>
</dbReference>
<dbReference type="GO" id="GO:0010181">
    <property type="term" value="F:FMN binding"/>
    <property type="evidence" value="ECO:0007669"/>
    <property type="project" value="TreeGrafter"/>
</dbReference>
<reference evidence="3" key="1">
    <citation type="submission" date="2016-10" db="EMBL/GenBank/DDBJ databases">
        <authorList>
            <person name="Varghese N."/>
            <person name="Submissions S."/>
        </authorList>
    </citation>
    <scope>NUCLEOTIDE SEQUENCE [LARGE SCALE GENOMIC DNA]</scope>
    <source>
        <strain evidence="3">CGMCC 4.3568</strain>
    </source>
</reference>
<dbReference type="STRING" id="490629.SAMN05216266_11039"/>
<accession>A0A1I1APP9</accession>
<dbReference type="SUPFAM" id="SSF52507">
    <property type="entry name" value="Homo-oligomeric flavin-containing Cys decarboxylases, HFCD"/>
    <property type="match status" value="1"/>
</dbReference>
<dbReference type="Proteomes" id="UP000243799">
    <property type="component" value="Unassembled WGS sequence"/>
</dbReference>
<evidence type="ECO:0000313" key="2">
    <source>
        <dbReference type="EMBL" id="SFB40019.1"/>
    </source>
</evidence>
<evidence type="ECO:0000313" key="3">
    <source>
        <dbReference type="Proteomes" id="UP000243799"/>
    </source>
</evidence>
<keyword evidence="3" id="KW-1185">Reference proteome</keyword>
<dbReference type="GO" id="GO:0071513">
    <property type="term" value="C:phosphopantothenoylcysteine decarboxylase complex"/>
    <property type="evidence" value="ECO:0007669"/>
    <property type="project" value="TreeGrafter"/>
</dbReference>
<sequence length="201" mass="20958">MTRNSTNDEPRTQVQSSSGQIMTAMPLGSLLIGVCGSSAAESTGELAEEALRYANDITVVATRTAAALFVSDLPVPLYTDADWIDKPLHVTLLQQADTLVIAPATATTLAKAAAGIADTLVTALICAHGPGVYFQPCMNARMWTSPAVRRAVDTLRGDGHHVLEPGPVASRASRTVGSGVGEIPGNVLATVAEHKRESGRN</sequence>
<feature type="domain" description="Flavoprotein" evidence="1">
    <location>
        <begin position="30"/>
        <end position="160"/>
    </location>
</feature>
<dbReference type="EMBL" id="FOKG01000010">
    <property type="protein sequence ID" value="SFB40019.1"/>
    <property type="molecule type" value="Genomic_DNA"/>
</dbReference>
<evidence type="ECO:0000259" key="1">
    <source>
        <dbReference type="Pfam" id="PF02441"/>
    </source>
</evidence>
<keyword evidence="2" id="KW-0436">Ligase</keyword>
<dbReference type="RefSeq" id="WP_091674326.1">
    <property type="nucleotide sequence ID" value="NZ_FOKG01000010.1"/>
</dbReference>
<proteinExistence type="predicted"/>
<organism evidence="2 3">
    <name type="scientific">Amycolatopsis marina</name>
    <dbReference type="NCBI Taxonomy" id="490629"/>
    <lineage>
        <taxon>Bacteria</taxon>
        <taxon>Bacillati</taxon>
        <taxon>Actinomycetota</taxon>
        <taxon>Actinomycetes</taxon>
        <taxon>Pseudonocardiales</taxon>
        <taxon>Pseudonocardiaceae</taxon>
        <taxon>Amycolatopsis</taxon>
    </lineage>
</organism>
<dbReference type="PANTHER" id="PTHR14359:SF6">
    <property type="entry name" value="PHOSPHOPANTOTHENOYLCYSTEINE DECARBOXYLASE"/>
    <property type="match status" value="1"/>
</dbReference>
<dbReference type="Pfam" id="PF02441">
    <property type="entry name" value="Flavoprotein"/>
    <property type="match status" value="1"/>
</dbReference>
<protein>
    <submittedName>
        <fullName evidence="2">Phosphopantothenoylcysteine decarboxylase / phosphopantothenate--cysteine ligase</fullName>
    </submittedName>
</protein>
<dbReference type="GO" id="GO:0004633">
    <property type="term" value="F:phosphopantothenoylcysteine decarboxylase activity"/>
    <property type="evidence" value="ECO:0007669"/>
    <property type="project" value="TreeGrafter"/>
</dbReference>
<dbReference type="InterPro" id="IPR036551">
    <property type="entry name" value="Flavin_trans-like"/>
</dbReference>
<dbReference type="AlphaFoldDB" id="A0A1I1APP9"/>
<dbReference type="Gene3D" id="3.40.50.1950">
    <property type="entry name" value="Flavin prenyltransferase-like"/>
    <property type="match status" value="1"/>
</dbReference>
<dbReference type="OrthoDB" id="2395518at2"/>
<gene>
    <name evidence="2" type="ORF">SAMN05216266_11039</name>
</gene>
<dbReference type="GO" id="GO:0016874">
    <property type="term" value="F:ligase activity"/>
    <property type="evidence" value="ECO:0007669"/>
    <property type="project" value="UniProtKB-KW"/>
</dbReference>
<dbReference type="InterPro" id="IPR003382">
    <property type="entry name" value="Flavoprotein"/>
</dbReference>
<dbReference type="GO" id="GO:0015937">
    <property type="term" value="P:coenzyme A biosynthetic process"/>
    <property type="evidence" value="ECO:0007669"/>
    <property type="project" value="TreeGrafter"/>
</dbReference>
<name>A0A1I1APP9_9PSEU</name>